<dbReference type="InterPro" id="IPR001047">
    <property type="entry name" value="Ribosomal_eS8"/>
</dbReference>
<accession>A0AAD9LIP0</accession>
<dbReference type="NCBIfam" id="TIGR00307">
    <property type="entry name" value="eS8"/>
    <property type="match status" value="1"/>
</dbReference>
<feature type="region of interest" description="Disordered" evidence="5">
    <location>
        <begin position="363"/>
        <end position="426"/>
    </location>
</feature>
<feature type="compositionally biased region" description="Basic residues" evidence="5">
    <location>
        <begin position="219"/>
        <end position="228"/>
    </location>
</feature>
<dbReference type="GO" id="GO:0006412">
    <property type="term" value="P:translation"/>
    <property type="evidence" value="ECO:0007669"/>
    <property type="project" value="InterPro"/>
</dbReference>
<keyword evidence="3 4" id="KW-0687">Ribonucleoprotein</keyword>
<comment type="caution">
    <text evidence="6">The sequence shown here is derived from an EMBL/GenBank/DDBJ whole genome shotgun (WGS) entry which is preliminary data.</text>
</comment>
<dbReference type="InterPro" id="IPR042563">
    <property type="entry name" value="Ribosomal_protein_eS8_euk"/>
</dbReference>
<feature type="region of interest" description="Disordered" evidence="5">
    <location>
        <begin position="201"/>
        <end position="280"/>
    </location>
</feature>
<proteinExistence type="inferred from homology"/>
<dbReference type="Proteomes" id="UP001259832">
    <property type="component" value="Unassembled WGS sequence"/>
</dbReference>
<dbReference type="AlphaFoldDB" id="A0AAD9LIP0"/>
<name>A0AAD9LIP0_9STRA</name>
<evidence type="ECO:0000256" key="2">
    <source>
        <dbReference type="ARBA" id="ARBA00022980"/>
    </source>
</evidence>
<keyword evidence="7" id="KW-1185">Reference proteome</keyword>
<feature type="region of interest" description="Disordered" evidence="5">
    <location>
        <begin position="1"/>
        <end position="36"/>
    </location>
</feature>
<dbReference type="EMBL" id="JASMQC010000018">
    <property type="protein sequence ID" value="KAK1938198.1"/>
    <property type="molecule type" value="Genomic_DNA"/>
</dbReference>
<dbReference type="InterPro" id="IPR022309">
    <property type="entry name" value="Ribosomal_Se8/biogenesis_NSA2"/>
</dbReference>
<dbReference type="InterPro" id="IPR018283">
    <property type="entry name" value="Ribosomal_eS8_CS"/>
</dbReference>
<evidence type="ECO:0000256" key="3">
    <source>
        <dbReference type="ARBA" id="ARBA00023274"/>
    </source>
</evidence>
<sequence length="439" mass="49511">MGISRDSRHKRRETGGKRKQFRKKRKFELGRQPANTKLGGKRVHTVRVRGGHLKFRALHLETGNFSWGTEVCARKTRILDVVYNASNNELVRTKTLVKGAVVLVDATPFRQWYEAHYGVKIGVKKNAEKVEEEEVKKSDHVLRKLANRQRTRVLDPKIDDQVTSGRLLAVISSRPGQSGRADGYLLEGKELEFYQRKLATKKSKNTSRLTMGRSQVKYRSTHSRGRGRGRGDTTGGRGEGPERRQPRHLRNLGSNAYRFEEREDHEEEENNGDTSAQNYGGRTQFFASEQNYRENMGAAPGEYFQSSTMKQWEEKDEDAEAALGVLDLDWIASQLKLVSPDLRYRMDVKYCVDLPFEAPHEVKDESKEVTAEEASAAASSKPAQSDTDLDFLLNLSSSTSSGAKSTSTPTIPAVPAPPPTRTPAETEQLEEWLDDVLDM</sequence>
<dbReference type="GO" id="GO:0003735">
    <property type="term" value="F:structural constituent of ribosome"/>
    <property type="evidence" value="ECO:0007669"/>
    <property type="project" value="InterPro"/>
</dbReference>
<comment type="similarity">
    <text evidence="1 4">Belongs to the eukaryotic ribosomal protein eS8 family.</text>
</comment>
<dbReference type="CDD" id="cd11380">
    <property type="entry name" value="Ribosomal_S8e_like"/>
    <property type="match status" value="1"/>
</dbReference>
<protein>
    <recommendedName>
        <fullName evidence="4">40S ribosomal protein S8</fullName>
    </recommendedName>
</protein>
<evidence type="ECO:0000313" key="7">
    <source>
        <dbReference type="Proteomes" id="UP001259832"/>
    </source>
</evidence>
<dbReference type="GO" id="GO:1990904">
    <property type="term" value="C:ribonucleoprotein complex"/>
    <property type="evidence" value="ECO:0007669"/>
    <property type="project" value="UniProtKB-KW"/>
</dbReference>
<organism evidence="6 7">
    <name type="scientific">Phytophthora citrophthora</name>
    <dbReference type="NCBI Taxonomy" id="4793"/>
    <lineage>
        <taxon>Eukaryota</taxon>
        <taxon>Sar</taxon>
        <taxon>Stramenopiles</taxon>
        <taxon>Oomycota</taxon>
        <taxon>Peronosporomycetes</taxon>
        <taxon>Peronosporales</taxon>
        <taxon>Peronosporaceae</taxon>
        <taxon>Phytophthora</taxon>
    </lineage>
</organism>
<evidence type="ECO:0000256" key="5">
    <source>
        <dbReference type="SAM" id="MobiDB-lite"/>
    </source>
</evidence>
<feature type="compositionally biased region" description="Pro residues" evidence="5">
    <location>
        <begin position="412"/>
        <end position="421"/>
    </location>
</feature>
<reference evidence="6" key="1">
    <citation type="submission" date="2023-08" db="EMBL/GenBank/DDBJ databases">
        <title>Reference Genome Resource for the Citrus Pathogen Phytophthora citrophthora.</title>
        <authorList>
            <person name="Moller H."/>
            <person name="Coetzee B."/>
            <person name="Rose L.J."/>
            <person name="Van Niekerk J.M."/>
        </authorList>
    </citation>
    <scope>NUCLEOTIDE SEQUENCE</scope>
    <source>
        <strain evidence="6">STE-U-9442</strain>
    </source>
</reference>
<evidence type="ECO:0000256" key="1">
    <source>
        <dbReference type="ARBA" id="ARBA00005257"/>
    </source>
</evidence>
<dbReference type="PANTHER" id="PTHR10394">
    <property type="entry name" value="40S RIBOSOMAL PROTEIN S8"/>
    <property type="match status" value="1"/>
</dbReference>
<dbReference type="PROSITE" id="PS01193">
    <property type="entry name" value="RIBOSOMAL_S8E"/>
    <property type="match status" value="1"/>
</dbReference>
<keyword evidence="2 4" id="KW-0689">Ribosomal protein</keyword>
<dbReference type="FunFam" id="1.10.168.20:FF:000001">
    <property type="entry name" value="40S ribosomal protein S8"/>
    <property type="match status" value="1"/>
</dbReference>
<evidence type="ECO:0000313" key="6">
    <source>
        <dbReference type="EMBL" id="KAK1938198.1"/>
    </source>
</evidence>
<dbReference type="GO" id="GO:0005840">
    <property type="term" value="C:ribosome"/>
    <property type="evidence" value="ECO:0007669"/>
    <property type="project" value="UniProtKB-KW"/>
</dbReference>
<feature type="compositionally biased region" description="Basic residues" evidence="5">
    <location>
        <begin position="7"/>
        <end position="26"/>
    </location>
</feature>
<dbReference type="Gene3D" id="3.10.290.70">
    <property type="match status" value="1"/>
</dbReference>
<feature type="compositionally biased region" description="Low complexity" evidence="5">
    <location>
        <begin position="372"/>
        <end position="411"/>
    </location>
</feature>
<dbReference type="Gene3D" id="1.10.168.20">
    <property type="entry name" value="Ribosomal protein S8e, subdomain"/>
    <property type="match status" value="1"/>
</dbReference>
<dbReference type="Pfam" id="PF01201">
    <property type="entry name" value="Ribosomal_S8e"/>
    <property type="match status" value="1"/>
</dbReference>
<evidence type="ECO:0000256" key="4">
    <source>
        <dbReference type="RuleBase" id="RU000669"/>
    </source>
</evidence>
<gene>
    <name evidence="6" type="ORF">P3T76_009348</name>
</gene>